<accession>A0A329TKN8</accession>
<organism evidence="1 2">
    <name type="scientific">Faecalibacterium prausnitzii</name>
    <dbReference type="NCBI Taxonomy" id="853"/>
    <lineage>
        <taxon>Bacteria</taxon>
        <taxon>Bacillati</taxon>
        <taxon>Bacillota</taxon>
        <taxon>Clostridia</taxon>
        <taxon>Eubacteriales</taxon>
        <taxon>Oscillospiraceae</taxon>
        <taxon>Faecalibacterium</taxon>
    </lineage>
</organism>
<dbReference type="EMBL" id="PRLB01000022">
    <property type="protein sequence ID" value="RAW49839.1"/>
    <property type="molecule type" value="Genomic_DNA"/>
</dbReference>
<protein>
    <submittedName>
        <fullName evidence="1">Uncharacterized protein</fullName>
    </submittedName>
</protein>
<proteinExistence type="predicted"/>
<sequence>MRQNGAMFICNRCRKQVFAERFDDGVFDQKALDGWALEMRNIHGIGDLCPECYKVYRETMNRFYEGGRHGG</sequence>
<dbReference type="OrthoDB" id="9870288at2"/>
<evidence type="ECO:0000313" key="1">
    <source>
        <dbReference type="EMBL" id="RAW49839.1"/>
    </source>
</evidence>
<comment type="caution">
    <text evidence="1">The sequence shown here is derived from an EMBL/GenBank/DDBJ whole genome shotgun (WGS) entry which is preliminary data.</text>
</comment>
<name>A0A329TKN8_9FIRM</name>
<dbReference type="AlphaFoldDB" id="A0A329TKN8"/>
<dbReference type="Proteomes" id="UP000251144">
    <property type="component" value="Unassembled WGS sequence"/>
</dbReference>
<gene>
    <name evidence="1" type="ORF">C4N26_14295</name>
</gene>
<dbReference type="RefSeq" id="WP_158401831.1">
    <property type="nucleotide sequence ID" value="NZ_PRLB01000022.1"/>
</dbReference>
<evidence type="ECO:0000313" key="2">
    <source>
        <dbReference type="Proteomes" id="UP000251144"/>
    </source>
</evidence>
<reference evidence="1 2" key="1">
    <citation type="submission" date="2018-02" db="EMBL/GenBank/DDBJ databases">
        <title>Complete genome sequencing of Faecalibacterium prausnitzii strains isolated from the human gut.</title>
        <authorList>
            <person name="Fitzgerald B.C."/>
            <person name="Shkoporov A.N."/>
            <person name="Ross P.R."/>
            <person name="Hill C."/>
        </authorList>
    </citation>
    <scope>NUCLEOTIDE SEQUENCE [LARGE SCALE GENOMIC DNA]</scope>
    <source>
        <strain evidence="1 2">APC942/32-1</strain>
    </source>
</reference>